<dbReference type="GO" id="GO:0006508">
    <property type="term" value="P:proteolysis"/>
    <property type="evidence" value="ECO:0007669"/>
    <property type="project" value="UniProtKB-KW"/>
</dbReference>
<evidence type="ECO:0000313" key="6">
    <source>
        <dbReference type="Proteomes" id="UP000834106"/>
    </source>
</evidence>
<evidence type="ECO:0000256" key="1">
    <source>
        <dbReference type="ARBA" id="ARBA00004613"/>
    </source>
</evidence>
<dbReference type="EMBL" id="OU503038">
    <property type="protein sequence ID" value="CAI9757522.1"/>
    <property type="molecule type" value="Genomic_DNA"/>
</dbReference>
<reference evidence="5" key="1">
    <citation type="submission" date="2023-05" db="EMBL/GenBank/DDBJ databases">
        <authorList>
            <person name="Huff M."/>
        </authorList>
    </citation>
    <scope>NUCLEOTIDE SEQUENCE</scope>
</reference>
<keyword evidence="3" id="KW-0964">Secreted</keyword>
<dbReference type="Gene3D" id="3.40.50.1820">
    <property type="entry name" value="alpha/beta hydrolase"/>
    <property type="match status" value="1"/>
</dbReference>
<dbReference type="SUPFAM" id="SSF53474">
    <property type="entry name" value="alpha/beta-Hydrolases"/>
    <property type="match status" value="1"/>
</dbReference>
<dbReference type="InterPro" id="IPR001563">
    <property type="entry name" value="Peptidase_S10"/>
</dbReference>
<dbReference type="InterPro" id="IPR018202">
    <property type="entry name" value="Ser_caboxypep_ser_AS"/>
</dbReference>
<dbReference type="GO" id="GO:0004185">
    <property type="term" value="F:serine-type carboxypeptidase activity"/>
    <property type="evidence" value="ECO:0007669"/>
    <property type="project" value="UniProtKB-UniRule"/>
</dbReference>
<evidence type="ECO:0000256" key="4">
    <source>
        <dbReference type="RuleBase" id="RU361156"/>
    </source>
</evidence>
<dbReference type="GO" id="GO:0019748">
    <property type="term" value="P:secondary metabolic process"/>
    <property type="evidence" value="ECO:0007669"/>
    <property type="project" value="TreeGrafter"/>
</dbReference>
<sequence length="233" mass="26834">MQWLLNHPMFIKNHLYVAGESYGGKLTPMVSVEILRGNEARLRPQMSFQGYIIGNGLTDPNTDFNARIPYAHRLALISDEYFELAKLSCDGRYYNRDPNNVQCLYALRRIQECLRNINQVQILGENCGFAARKPYDFGWDHTFRGDHSIDHLVLPNAEQECQNIFAISDYWANDPTVQEALNIRKGTMTKWRTCYDGISFEPNVESALEYHKILIKKGYNVLVYNGDQDMAAP</sequence>
<dbReference type="PANTHER" id="PTHR11802:SF224">
    <property type="entry name" value="SERINE CARBOXYPEPTIDASE-LIKE 7 ISOFORM X1"/>
    <property type="match status" value="1"/>
</dbReference>
<dbReference type="GO" id="GO:0016747">
    <property type="term" value="F:acyltransferase activity, transferring groups other than amino-acyl groups"/>
    <property type="evidence" value="ECO:0007669"/>
    <property type="project" value="TreeGrafter"/>
</dbReference>
<keyword evidence="4" id="KW-0378">Hydrolase</keyword>
<protein>
    <recommendedName>
        <fullName evidence="4">Carboxypeptidase</fullName>
        <ecNumber evidence="4">3.4.16.-</ecNumber>
    </recommendedName>
</protein>
<gene>
    <name evidence="5" type="ORF">FPE_LOCUS4952</name>
</gene>
<dbReference type="EC" id="3.4.16.-" evidence="4"/>
<dbReference type="Pfam" id="PF00450">
    <property type="entry name" value="Peptidase_S10"/>
    <property type="match status" value="1"/>
</dbReference>
<evidence type="ECO:0000256" key="2">
    <source>
        <dbReference type="ARBA" id="ARBA00009431"/>
    </source>
</evidence>
<evidence type="ECO:0000256" key="3">
    <source>
        <dbReference type="ARBA" id="ARBA00022525"/>
    </source>
</evidence>
<accession>A0AAD1YZG6</accession>
<organism evidence="5 6">
    <name type="scientific">Fraxinus pennsylvanica</name>
    <dbReference type="NCBI Taxonomy" id="56036"/>
    <lineage>
        <taxon>Eukaryota</taxon>
        <taxon>Viridiplantae</taxon>
        <taxon>Streptophyta</taxon>
        <taxon>Embryophyta</taxon>
        <taxon>Tracheophyta</taxon>
        <taxon>Spermatophyta</taxon>
        <taxon>Magnoliopsida</taxon>
        <taxon>eudicotyledons</taxon>
        <taxon>Gunneridae</taxon>
        <taxon>Pentapetalae</taxon>
        <taxon>asterids</taxon>
        <taxon>lamiids</taxon>
        <taxon>Lamiales</taxon>
        <taxon>Oleaceae</taxon>
        <taxon>Oleeae</taxon>
        <taxon>Fraxinus</taxon>
    </lineage>
</organism>
<dbReference type="PROSITE" id="PS00131">
    <property type="entry name" value="CARBOXYPEPT_SER_SER"/>
    <property type="match status" value="1"/>
</dbReference>
<keyword evidence="4" id="KW-0645">Protease</keyword>
<name>A0AAD1YZG6_9LAMI</name>
<keyword evidence="4" id="KW-0121">Carboxypeptidase</keyword>
<dbReference type="GO" id="GO:0005576">
    <property type="term" value="C:extracellular region"/>
    <property type="evidence" value="ECO:0007669"/>
    <property type="project" value="UniProtKB-SubCell"/>
</dbReference>
<comment type="subcellular location">
    <subcellularLocation>
        <location evidence="1">Secreted</location>
    </subcellularLocation>
</comment>
<evidence type="ECO:0000313" key="5">
    <source>
        <dbReference type="EMBL" id="CAI9757522.1"/>
    </source>
</evidence>
<keyword evidence="6" id="KW-1185">Reference proteome</keyword>
<dbReference type="AlphaFoldDB" id="A0AAD1YZG6"/>
<dbReference type="Proteomes" id="UP000834106">
    <property type="component" value="Chromosome 3"/>
</dbReference>
<comment type="similarity">
    <text evidence="2 4">Belongs to the peptidase S10 family.</text>
</comment>
<proteinExistence type="inferred from homology"/>
<dbReference type="PANTHER" id="PTHR11802">
    <property type="entry name" value="SERINE PROTEASE FAMILY S10 SERINE CARBOXYPEPTIDASE"/>
    <property type="match status" value="1"/>
</dbReference>
<dbReference type="InterPro" id="IPR029058">
    <property type="entry name" value="AB_hydrolase_fold"/>
</dbReference>